<organism evidence="1 2">
    <name type="scientific">Belnapia mucosa</name>
    <dbReference type="NCBI Taxonomy" id="2804532"/>
    <lineage>
        <taxon>Bacteria</taxon>
        <taxon>Pseudomonadati</taxon>
        <taxon>Pseudomonadota</taxon>
        <taxon>Alphaproteobacteria</taxon>
        <taxon>Acetobacterales</taxon>
        <taxon>Roseomonadaceae</taxon>
        <taxon>Belnapia</taxon>
    </lineage>
</organism>
<name>A0ABS1V194_9PROT</name>
<gene>
    <name evidence="1" type="ORF">JMJ55_08395</name>
</gene>
<accession>A0ABS1V194</accession>
<evidence type="ECO:0000313" key="2">
    <source>
        <dbReference type="Proteomes" id="UP000606490"/>
    </source>
</evidence>
<dbReference type="EMBL" id="JAEUXJ010000003">
    <property type="protein sequence ID" value="MBL6455337.1"/>
    <property type="molecule type" value="Genomic_DNA"/>
</dbReference>
<dbReference type="RefSeq" id="WP_202825089.1">
    <property type="nucleotide sequence ID" value="NZ_JAEUXJ010000003.1"/>
</dbReference>
<dbReference type="Pfam" id="PF06698">
    <property type="entry name" value="DUF1192"/>
    <property type="match status" value="1"/>
</dbReference>
<protein>
    <submittedName>
        <fullName evidence="1">DUF1192 domain-containing protein</fullName>
    </submittedName>
</protein>
<sequence length="65" mass="7341">MFEEESPRPVAARFMPAQLDRWDVEELRQYIDALRAEIARAEAMIAARQTHRGAADALFRKPGGG</sequence>
<keyword evidence="2" id="KW-1185">Reference proteome</keyword>
<dbReference type="InterPro" id="IPR009579">
    <property type="entry name" value="DUF1192"/>
</dbReference>
<dbReference type="Proteomes" id="UP000606490">
    <property type="component" value="Unassembled WGS sequence"/>
</dbReference>
<proteinExistence type="predicted"/>
<evidence type="ECO:0000313" key="1">
    <source>
        <dbReference type="EMBL" id="MBL6455337.1"/>
    </source>
</evidence>
<reference evidence="1 2" key="1">
    <citation type="submission" date="2021-01" db="EMBL/GenBank/DDBJ databases">
        <title>Belnapia mucosa sp. nov. and Belnapia arida sp. nov., isolated from the Tabernas Desert (Almeria, Spain).</title>
        <authorList>
            <person name="Molina-Menor E."/>
            <person name="Vidal-Verdu A."/>
            <person name="Calonge A."/>
            <person name="Satari L."/>
            <person name="Pereto Magraner J."/>
            <person name="Porcar Miralles M."/>
        </authorList>
    </citation>
    <scope>NUCLEOTIDE SEQUENCE [LARGE SCALE GENOMIC DNA]</scope>
    <source>
        <strain evidence="1 2">T6</strain>
    </source>
</reference>
<comment type="caution">
    <text evidence="1">The sequence shown here is derived from an EMBL/GenBank/DDBJ whole genome shotgun (WGS) entry which is preliminary data.</text>
</comment>